<dbReference type="RefSeq" id="WP_321535539.1">
    <property type="nucleotide sequence ID" value="NZ_JARGDL010000006.1"/>
</dbReference>
<gene>
    <name evidence="1" type="ORF">P0M35_06395</name>
</gene>
<evidence type="ECO:0000313" key="2">
    <source>
        <dbReference type="Proteomes" id="UP001221302"/>
    </source>
</evidence>
<organism evidence="1 2">
    <name type="scientific">Stygiobacter electus</name>
    <dbReference type="NCBI Taxonomy" id="3032292"/>
    <lineage>
        <taxon>Bacteria</taxon>
        <taxon>Pseudomonadati</taxon>
        <taxon>Ignavibacteriota</taxon>
        <taxon>Ignavibacteria</taxon>
        <taxon>Ignavibacteriales</taxon>
        <taxon>Melioribacteraceae</taxon>
        <taxon>Stygiobacter</taxon>
    </lineage>
</organism>
<comment type="caution">
    <text evidence="1">The sequence shown here is derived from an EMBL/GenBank/DDBJ whole genome shotgun (WGS) entry which is preliminary data.</text>
</comment>
<dbReference type="EMBL" id="JARGDL010000006">
    <property type="protein sequence ID" value="MDF1611772.1"/>
    <property type="molecule type" value="Genomic_DNA"/>
</dbReference>
<name>A0AAE3NZT7_9BACT</name>
<evidence type="ECO:0000313" key="1">
    <source>
        <dbReference type="EMBL" id="MDF1611772.1"/>
    </source>
</evidence>
<dbReference type="AlphaFoldDB" id="A0AAE3NZT7"/>
<keyword evidence="2" id="KW-1185">Reference proteome</keyword>
<dbReference type="Proteomes" id="UP001221302">
    <property type="component" value="Unassembled WGS sequence"/>
</dbReference>
<accession>A0AAE3NZT7</accession>
<proteinExistence type="predicted"/>
<reference evidence="1" key="1">
    <citation type="submission" date="2023-03" db="EMBL/GenBank/DDBJ databases">
        <title>Stygiobacter electus gen. nov., sp. nov., facultatively anaerobic thermotolerant bacterium of the class Ignavibacteria from a well of Yessentuki mineral water deposit.</title>
        <authorList>
            <person name="Podosokorskaya O.A."/>
            <person name="Elcheninov A.G."/>
            <person name="Petrova N.F."/>
            <person name="Zavarzina D.G."/>
            <person name="Kublanov I.V."/>
            <person name="Merkel A.Y."/>
        </authorList>
    </citation>
    <scope>NUCLEOTIDE SEQUENCE</scope>
    <source>
        <strain evidence="1">09-Me</strain>
    </source>
</reference>
<sequence>MKKLLAVALISILLFGCKKSDNNPVETQTKDPIIGTWISTGSNVAPLLNTIFASVGGIDSIYATFNENNTYYVKQVNKNKTSIVYEGTYVLTKSTNTDIHKISIVQTKPSAASNEGIYQINTSVNPNTMKYEVVLISGTQNTAPTPEKGFGSTNNGAFGTTNVQNYVKKN</sequence>
<dbReference type="PROSITE" id="PS51257">
    <property type="entry name" value="PROKAR_LIPOPROTEIN"/>
    <property type="match status" value="1"/>
</dbReference>
<protein>
    <submittedName>
        <fullName evidence="1">Uncharacterized protein</fullName>
    </submittedName>
</protein>